<feature type="region of interest" description="Disordered" evidence="1">
    <location>
        <begin position="34"/>
        <end position="55"/>
    </location>
</feature>
<reference evidence="3" key="1">
    <citation type="submission" date="2025-08" db="UniProtKB">
        <authorList>
            <consortium name="RefSeq"/>
        </authorList>
    </citation>
    <scope>IDENTIFICATION</scope>
    <source>
        <tissue evidence="3">Blood</tissue>
    </source>
</reference>
<gene>
    <name evidence="3" type="primary">LOC106966547</name>
</gene>
<protein>
    <submittedName>
        <fullName evidence="3">Uncharacterized protein LOC106966547</fullName>
    </submittedName>
</protein>
<proteinExistence type="predicted"/>
<feature type="compositionally biased region" description="Low complexity" evidence="1">
    <location>
        <begin position="41"/>
        <end position="51"/>
    </location>
</feature>
<name>A0ABM3PL19_ACIJB</name>
<evidence type="ECO:0000313" key="2">
    <source>
        <dbReference type="Proteomes" id="UP001652583"/>
    </source>
</evidence>
<accession>A0ABM3PL19</accession>
<organism evidence="2 3">
    <name type="scientific">Acinonyx jubatus</name>
    <name type="common">Cheetah</name>
    <dbReference type="NCBI Taxonomy" id="32536"/>
    <lineage>
        <taxon>Eukaryota</taxon>
        <taxon>Metazoa</taxon>
        <taxon>Chordata</taxon>
        <taxon>Craniata</taxon>
        <taxon>Vertebrata</taxon>
        <taxon>Euteleostomi</taxon>
        <taxon>Mammalia</taxon>
        <taxon>Eutheria</taxon>
        <taxon>Laurasiatheria</taxon>
        <taxon>Carnivora</taxon>
        <taxon>Feliformia</taxon>
        <taxon>Felidae</taxon>
        <taxon>Felinae</taxon>
        <taxon>Acinonyx</taxon>
    </lineage>
</organism>
<feature type="region of interest" description="Disordered" evidence="1">
    <location>
        <begin position="172"/>
        <end position="194"/>
    </location>
</feature>
<dbReference type="Proteomes" id="UP001652583">
    <property type="component" value="Chromosome B1"/>
</dbReference>
<evidence type="ECO:0000313" key="3">
    <source>
        <dbReference type="RefSeq" id="XP_053072373.1"/>
    </source>
</evidence>
<dbReference type="RefSeq" id="XP_053072373.1">
    <property type="nucleotide sequence ID" value="XM_053216398.1"/>
</dbReference>
<dbReference type="GeneID" id="106966547"/>
<sequence length="209" mass="22835">MNKTAKQQKHMLAHDSLVSDMRITSWWMTVLNTRRDNMPPGSTTGTTTTTSDAREEMSLEVPLSSAVILSTFLQEHSPEILDLPGMTDLMEFLCPGPSPNSNKPDDMAMWQPSSGTRWKSGGCCPTSASCPGWPGEMNSSYLWGRYWLTAGTKASLGLLSWPRIVHAVARPGKEPSPPRWAIGGHRGSAGRTPMSVMPMAKRKSAGIDF</sequence>
<keyword evidence="2" id="KW-1185">Reference proteome</keyword>
<evidence type="ECO:0000256" key="1">
    <source>
        <dbReference type="SAM" id="MobiDB-lite"/>
    </source>
</evidence>